<dbReference type="GO" id="GO:0005524">
    <property type="term" value="F:ATP binding"/>
    <property type="evidence" value="ECO:0007669"/>
    <property type="project" value="UniProtKB-KW"/>
</dbReference>
<keyword evidence="7" id="KW-0472">Membrane</keyword>
<keyword evidence="5" id="KW-0067">ATP-binding</keyword>
<keyword evidence="6" id="KW-1278">Translocase</keyword>
<dbReference type="InterPro" id="IPR047641">
    <property type="entry name" value="ABC_transpr_MalK/UgpC-like"/>
</dbReference>
<dbReference type="PANTHER" id="PTHR43875">
    <property type="entry name" value="MALTODEXTRIN IMPORT ATP-BINDING PROTEIN MSMX"/>
    <property type="match status" value="1"/>
</dbReference>
<protein>
    <submittedName>
        <fullName evidence="9">ABC transporter</fullName>
    </submittedName>
</protein>
<name>A0A8J3H6L7_9RHOB</name>
<dbReference type="Pfam" id="PF00005">
    <property type="entry name" value="ABC_tran"/>
    <property type="match status" value="1"/>
</dbReference>
<dbReference type="FunFam" id="3.40.50.300:FF:000042">
    <property type="entry name" value="Maltose/maltodextrin ABC transporter, ATP-binding protein"/>
    <property type="match status" value="1"/>
</dbReference>
<evidence type="ECO:0000256" key="2">
    <source>
        <dbReference type="ARBA" id="ARBA00022448"/>
    </source>
</evidence>
<dbReference type="SMART" id="SM00382">
    <property type="entry name" value="AAA"/>
    <property type="match status" value="1"/>
</dbReference>
<evidence type="ECO:0000256" key="6">
    <source>
        <dbReference type="ARBA" id="ARBA00022967"/>
    </source>
</evidence>
<dbReference type="PANTHER" id="PTHR43875:SF15">
    <property type="entry name" value="TREHALOSE IMPORT ATP-BINDING PROTEIN SUGC"/>
    <property type="match status" value="1"/>
</dbReference>
<proteinExistence type="inferred from homology"/>
<evidence type="ECO:0000313" key="9">
    <source>
        <dbReference type="EMBL" id="GHG84774.1"/>
    </source>
</evidence>
<dbReference type="Gene3D" id="2.40.50.100">
    <property type="match status" value="1"/>
</dbReference>
<dbReference type="GO" id="GO:0016887">
    <property type="term" value="F:ATP hydrolysis activity"/>
    <property type="evidence" value="ECO:0007669"/>
    <property type="project" value="InterPro"/>
</dbReference>
<evidence type="ECO:0000256" key="5">
    <source>
        <dbReference type="ARBA" id="ARBA00022840"/>
    </source>
</evidence>
<dbReference type="InterPro" id="IPR003439">
    <property type="entry name" value="ABC_transporter-like_ATP-bd"/>
</dbReference>
<dbReference type="PROSITE" id="PS50893">
    <property type="entry name" value="ABC_TRANSPORTER_2"/>
    <property type="match status" value="1"/>
</dbReference>
<dbReference type="Proteomes" id="UP000611500">
    <property type="component" value="Unassembled WGS sequence"/>
</dbReference>
<evidence type="ECO:0000313" key="10">
    <source>
        <dbReference type="Proteomes" id="UP000611500"/>
    </source>
</evidence>
<dbReference type="GO" id="GO:0140359">
    <property type="term" value="F:ABC-type transporter activity"/>
    <property type="evidence" value="ECO:0007669"/>
    <property type="project" value="UniProtKB-ARBA"/>
</dbReference>
<reference evidence="9" key="2">
    <citation type="submission" date="2020-09" db="EMBL/GenBank/DDBJ databases">
        <authorList>
            <person name="Sun Q."/>
            <person name="Zhou Y."/>
        </authorList>
    </citation>
    <scope>NUCLEOTIDE SEQUENCE</scope>
    <source>
        <strain evidence="9">CGMCC 1.7081</strain>
    </source>
</reference>
<evidence type="ECO:0000256" key="7">
    <source>
        <dbReference type="ARBA" id="ARBA00023136"/>
    </source>
</evidence>
<dbReference type="Gene3D" id="3.40.50.300">
    <property type="entry name" value="P-loop containing nucleotide triphosphate hydrolases"/>
    <property type="match status" value="1"/>
</dbReference>
<keyword evidence="4" id="KW-0547">Nucleotide-binding</keyword>
<dbReference type="InterPro" id="IPR017871">
    <property type="entry name" value="ABC_transporter-like_CS"/>
</dbReference>
<evidence type="ECO:0000256" key="1">
    <source>
        <dbReference type="ARBA" id="ARBA00005417"/>
    </source>
</evidence>
<dbReference type="InterPro" id="IPR027417">
    <property type="entry name" value="P-loop_NTPase"/>
</dbReference>
<dbReference type="SUPFAM" id="SSF50331">
    <property type="entry name" value="MOP-like"/>
    <property type="match status" value="1"/>
</dbReference>
<gene>
    <name evidence="9" type="ORF">GCM10010961_11300</name>
</gene>
<dbReference type="RefSeq" id="WP_028092437.1">
    <property type="nucleotide sequence ID" value="NZ_BNAP01000003.1"/>
</dbReference>
<accession>A0A8J3H6L7</accession>
<keyword evidence="2" id="KW-0813">Transport</keyword>
<dbReference type="PROSITE" id="PS00211">
    <property type="entry name" value="ABC_TRANSPORTER_1"/>
    <property type="match status" value="1"/>
</dbReference>
<dbReference type="InterPro" id="IPR013611">
    <property type="entry name" value="Transp-assoc_OB_typ2"/>
</dbReference>
<evidence type="ECO:0000259" key="8">
    <source>
        <dbReference type="PROSITE" id="PS50893"/>
    </source>
</evidence>
<comment type="caution">
    <text evidence="9">The sequence shown here is derived from an EMBL/GenBank/DDBJ whole genome shotgun (WGS) entry which is preliminary data.</text>
</comment>
<dbReference type="Pfam" id="PF08402">
    <property type="entry name" value="TOBE_2"/>
    <property type="match status" value="1"/>
</dbReference>
<dbReference type="InterPro" id="IPR008995">
    <property type="entry name" value="Mo/tungstate-bd_C_term_dom"/>
</dbReference>
<dbReference type="AlphaFoldDB" id="A0A8J3H6L7"/>
<reference evidence="9" key="1">
    <citation type="journal article" date="2014" name="Int. J. Syst. Evol. Microbiol.">
        <title>Complete genome sequence of Corynebacterium casei LMG S-19264T (=DSM 44701T), isolated from a smear-ripened cheese.</title>
        <authorList>
            <consortium name="US DOE Joint Genome Institute (JGI-PGF)"/>
            <person name="Walter F."/>
            <person name="Albersmeier A."/>
            <person name="Kalinowski J."/>
            <person name="Ruckert C."/>
        </authorList>
    </citation>
    <scope>NUCLEOTIDE SEQUENCE</scope>
    <source>
        <strain evidence="9">CGMCC 1.7081</strain>
    </source>
</reference>
<dbReference type="GO" id="GO:0055052">
    <property type="term" value="C:ATP-binding cassette (ABC) transporter complex, substrate-binding subunit-containing"/>
    <property type="evidence" value="ECO:0007669"/>
    <property type="project" value="TreeGrafter"/>
</dbReference>
<evidence type="ECO:0000256" key="3">
    <source>
        <dbReference type="ARBA" id="ARBA00022475"/>
    </source>
</evidence>
<organism evidence="9 10">
    <name type="scientific">Pseudodonghicola xiamenensis</name>
    <dbReference type="NCBI Taxonomy" id="337702"/>
    <lineage>
        <taxon>Bacteria</taxon>
        <taxon>Pseudomonadati</taxon>
        <taxon>Pseudomonadota</taxon>
        <taxon>Alphaproteobacteria</taxon>
        <taxon>Rhodobacterales</taxon>
        <taxon>Paracoccaceae</taxon>
        <taxon>Pseudodonghicola</taxon>
    </lineage>
</organism>
<keyword evidence="10" id="KW-1185">Reference proteome</keyword>
<feature type="domain" description="ABC transporter" evidence="8">
    <location>
        <begin position="4"/>
        <end position="240"/>
    </location>
</feature>
<comment type="similarity">
    <text evidence="1">Belongs to the ABC transporter superfamily.</text>
</comment>
<dbReference type="InterPro" id="IPR003593">
    <property type="entry name" value="AAA+_ATPase"/>
</dbReference>
<sequence>MAELTLTALGKRFDSHVALTEVSATFDDGEFVALLGPSGCGKTTLLRLLAGFEAPTEGEIAVDGTLVASARSGKLLPPEERNMGIVFQSYALWPHMSVARNVAYPLEVRGFSRAERRTRVAAALEMTGLTDYADRMPAALSGGQRQRVALARSLVADPSAVLLDEPLANLDLSLRATMQEAFAAFHQRTGATMVYVTHDQTEAMAMADRVAVMDGGRIRQFATPEVLYSEPADAFVAGFVGDGAVVPVEPCGPSDTGDVTVRLLGQEVSARARVAGPDRLCIRPEDITLGDEGALRAEVRQCTYLGGRFRLRLIAEGGLDLVAFSTARVRQGASLGLTIGRPWGFAAEVAHG</sequence>
<keyword evidence="3" id="KW-1003">Cell membrane</keyword>
<dbReference type="EMBL" id="BNAP01000003">
    <property type="protein sequence ID" value="GHG84774.1"/>
    <property type="molecule type" value="Genomic_DNA"/>
</dbReference>
<evidence type="ECO:0000256" key="4">
    <source>
        <dbReference type="ARBA" id="ARBA00022741"/>
    </source>
</evidence>
<dbReference type="SUPFAM" id="SSF52540">
    <property type="entry name" value="P-loop containing nucleoside triphosphate hydrolases"/>
    <property type="match status" value="1"/>
</dbReference>